<evidence type="ECO:0000256" key="1">
    <source>
        <dbReference type="SAM" id="Phobius"/>
    </source>
</evidence>
<reference evidence="2" key="1">
    <citation type="submission" date="2023-04" db="EMBL/GenBank/DDBJ databases">
        <title>Genomic characterization of faba bean (Vicia faba) microsymbionts in Mexican soils.</title>
        <authorList>
            <person name="Rivera Orduna F.N."/>
            <person name="Guevara-Luna J."/>
            <person name="Yan J."/>
            <person name="Arroyo-Herrera I."/>
            <person name="Li Y."/>
            <person name="Vasquez-Murrieta M.S."/>
            <person name="Wang E.T."/>
        </authorList>
    </citation>
    <scope>NUCLEOTIDE SEQUENCE</scope>
    <source>
        <strain evidence="2">CH26</strain>
    </source>
</reference>
<accession>A0AAJ2GWK3</accession>
<evidence type="ECO:0000313" key="2">
    <source>
        <dbReference type="EMBL" id="MDR9777245.1"/>
    </source>
</evidence>
<keyword evidence="1" id="KW-0472">Membrane</keyword>
<organism evidence="2 3">
    <name type="scientific">Rhizobium hidalgonense</name>
    <dbReference type="NCBI Taxonomy" id="1538159"/>
    <lineage>
        <taxon>Bacteria</taxon>
        <taxon>Pseudomonadati</taxon>
        <taxon>Pseudomonadota</taxon>
        <taxon>Alphaproteobacteria</taxon>
        <taxon>Hyphomicrobiales</taxon>
        <taxon>Rhizobiaceae</taxon>
        <taxon>Rhizobium/Agrobacterium group</taxon>
        <taxon>Rhizobium</taxon>
    </lineage>
</organism>
<name>A0AAJ2GWK3_9HYPH</name>
<feature type="transmembrane region" description="Helical" evidence="1">
    <location>
        <begin position="26"/>
        <end position="46"/>
    </location>
</feature>
<comment type="caution">
    <text evidence="2">The sequence shown here is derived from an EMBL/GenBank/DDBJ whole genome shotgun (WGS) entry which is preliminary data.</text>
</comment>
<keyword evidence="1" id="KW-0812">Transmembrane</keyword>
<keyword evidence="1" id="KW-1133">Transmembrane helix</keyword>
<dbReference type="RefSeq" id="WP_310865805.1">
    <property type="nucleotide sequence ID" value="NZ_JAVLSF010000036.1"/>
</dbReference>
<protein>
    <submittedName>
        <fullName evidence="2">Uncharacterized protein</fullName>
    </submittedName>
</protein>
<proteinExistence type="predicted"/>
<dbReference type="AlphaFoldDB" id="A0AAJ2GWK3"/>
<dbReference type="Proteomes" id="UP001268610">
    <property type="component" value="Unassembled WGS sequence"/>
</dbReference>
<gene>
    <name evidence="2" type="ORF">RJJ65_32320</name>
</gene>
<sequence length="64" mass="7148">MTDTKSRLDAINAKILTENARLHDGLGKAIVVVWMAAAVFFGFALAEPRFKAIDLDRQEVTSWK</sequence>
<dbReference type="EMBL" id="JAVLSF010000036">
    <property type="protein sequence ID" value="MDR9777245.1"/>
    <property type="molecule type" value="Genomic_DNA"/>
</dbReference>
<evidence type="ECO:0000313" key="3">
    <source>
        <dbReference type="Proteomes" id="UP001268610"/>
    </source>
</evidence>